<dbReference type="EMBL" id="JARBHA010000018">
    <property type="protein sequence ID" value="KAJ9674531.1"/>
    <property type="molecule type" value="Genomic_DNA"/>
</dbReference>
<dbReference type="Pfam" id="PF00069">
    <property type="entry name" value="Pkinase"/>
    <property type="match status" value="1"/>
</dbReference>
<keyword evidence="3" id="KW-0808">Transferase</keyword>
<evidence type="ECO:0000259" key="11">
    <source>
        <dbReference type="PROSITE" id="PS50011"/>
    </source>
</evidence>
<dbReference type="GO" id="GO:0005524">
    <property type="term" value="F:ATP binding"/>
    <property type="evidence" value="ECO:0007669"/>
    <property type="project" value="UniProtKB-UniRule"/>
</dbReference>
<feature type="binding site" evidence="9">
    <location>
        <position position="384"/>
    </location>
    <ligand>
        <name>ATP</name>
        <dbReference type="ChEBI" id="CHEBI:30616"/>
    </ligand>
</feature>
<dbReference type="AlphaFoldDB" id="A0AA39D835"/>
<comment type="catalytic activity">
    <reaction evidence="8">
        <text>L-seryl-[protein] + ATP = O-phospho-L-seryl-[protein] + ADP + H(+)</text>
        <dbReference type="Rhea" id="RHEA:17989"/>
        <dbReference type="Rhea" id="RHEA-COMP:9863"/>
        <dbReference type="Rhea" id="RHEA-COMP:11604"/>
        <dbReference type="ChEBI" id="CHEBI:15378"/>
        <dbReference type="ChEBI" id="CHEBI:29999"/>
        <dbReference type="ChEBI" id="CHEBI:30616"/>
        <dbReference type="ChEBI" id="CHEBI:83421"/>
        <dbReference type="ChEBI" id="CHEBI:456216"/>
        <dbReference type="EC" id="2.7.11.25"/>
    </reaction>
</comment>
<dbReference type="PROSITE" id="PS50011">
    <property type="entry name" value="PROTEIN_KINASE_DOM"/>
    <property type="match status" value="1"/>
</dbReference>
<proteinExistence type="inferred from homology"/>
<dbReference type="SUPFAM" id="SSF56112">
    <property type="entry name" value="Protein kinase-like (PK-like)"/>
    <property type="match status" value="1"/>
</dbReference>
<dbReference type="PANTHER" id="PTHR48016:SF12">
    <property type="entry name" value="PROTEIN KINASE DOMAIN-CONTAINING PROTEIN"/>
    <property type="match status" value="1"/>
</dbReference>
<organism evidence="12 13">
    <name type="scientific">Vitis rotundifolia</name>
    <name type="common">Muscadine grape</name>
    <dbReference type="NCBI Taxonomy" id="103349"/>
    <lineage>
        <taxon>Eukaryota</taxon>
        <taxon>Viridiplantae</taxon>
        <taxon>Streptophyta</taxon>
        <taxon>Embryophyta</taxon>
        <taxon>Tracheophyta</taxon>
        <taxon>Spermatophyta</taxon>
        <taxon>Magnoliopsida</taxon>
        <taxon>eudicotyledons</taxon>
        <taxon>Gunneridae</taxon>
        <taxon>Pentapetalae</taxon>
        <taxon>rosids</taxon>
        <taxon>Vitales</taxon>
        <taxon>Vitaceae</taxon>
        <taxon>Viteae</taxon>
        <taxon>Vitis</taxon>
    </lineage>
</organism>
<evidence type="ECO:0000256" key="10">
    <source>
        <dbReference type="SAM" id="MobiDB-lite"/>
    </source>
</evidence>
<evidence type="ECO:0000256" key="1">
    <source>
        <dbReference type="ARBA" id="ARBA00006529"/>
    </source>
</evidence>
<feature type="domain" description="Protein kinase" evidence="11">
    <location>
        <begin position="355"/>
        <end position="615"/>
    </location>
</feature>
<keyword evidence="4 9" id="KW-0547">Nucleotide-binding</keyword>
<dbReference type="FunFam" id="1.10.510.10:FF:000357">
    <property type="entry name" value="Mitogen-activated protein kinase kinase kinase 5"/>
    <property type="match status" value="1"/>
</dbReference>
<keyword evidence="6 9" id="KW-0067">ATP-binding</keyword>
<comment type="caution">
    <text evidence="12">The sequence shown here is derived from an EMBL/GenBank/DDBJ whole genome shotgun (WGS) entry which is preliminary data.</text>
</comment>
<feature type="compositionally biased region" description="Pro residues" evidence="10">
    <location>
        <begin position="95"/>
        <end position="111"/>
    </location>
</feature>
<dbReference type="InterPro" id="IPR050538">
    <property type="entry name" value="MAP_kinase_kinase_kinase"/>
</dbReference>
<dbReference type="GO" id="GO:0004709">
    <property type="term" value="F:MAP kinase kinase kinase activity"/>
    <property type="evidence" value="ECO:0007669"/>
    <property type="project" value="UniProtKB-EC"/>
</dbReference>
<dbReference type="EC" id="2.7.11.25" evidence="2"/>
<evidence type="ECO:0000256" key="6">
    <source>
        <dbReference type="ARBA" id="ARBA00022840"/>
    </source>
</evidence>
<evidence type="ECO:0000256" key="7">
    <source>
        <dbReference type="ARBA" id="ARBA00047559"/>
    </source>
</evidence>
<dbReference type="InterPro" id="IPR017441">
    <property type="entry name" value="Protein_kinase_ATP_BS"/>
</dbReference>
<sequence>MDSSQNAFWPHSSSSSPPDSPPQRREIAGFRFGSLGRALYPQRTRQLTRQRKLRHLDDSELGGLDVRERSYSLPVSPKSTSGLRSPKGSERWSCPPVPQPQPLPQPLPLPELPSHIGRRPGPPDSNLGQRGVRSPVTADGNGTGDRALYGSRFWSVYARGSTWKNTDHLATKSANSPRGFSQDLNDEACPYNLRVNIPARSAPTSGFSSPVLSPQRLSPGERLPSSYAVIQDFQSPGFDRLPGCSSQMSPLKTPRTPDYSPFHSPMVQSPCISPCLSPKSPTGNAFSLYPKLLPGSHVTWPEKNGHVTVHPLPLPPIALMPSELPLPPKALTPSESAISHHTAEKSNVPSMKSQWQKGKLIGRGTFGSVYVATNRETGALCAMKEVDIIPDDPKSSECIKQLEQEIKVLHHLKHPNIVQYYGSEIVDDHFYIYLEYVHPGSLNKYVDHFGAMTENVVRNFTRHILSGLAYLHSTKTIHRDIKGANLLVDSFGVVKLADFGLAKFLTGQACDLSLKGSPHWMAPEVMQAVLRKDANPDLASAVDIWGLGCTIIEMLNGRPPWSEFAAPAAMFKVLHESPPIPETLSSEGKDFLQHCFRRNPAERPSAAMLLDHPFLRSSQDQNVSGFSQAFSGMQLMDKPHSPGDAMKRKIHSMPPSSGTQTMNRNILRETSHFTLKVLPNLSPLLNGTSHIPRTCSLENSNHCTGLKTRGRDLHPP</sequence>
<protein>
    <recommendedName>
        <fullName evidence="2">mitogen-activated protein kinase kinase kinase</fullName>
        <ecNumber evidence="2">2.7.11.25</ecNumber>
    </recommendedName>
</protein>
<gene>
    <name evidence="12" type="ORF">PVL29_023838</name>
</gene>
<accession>A0AA39D835</accession>
<evidence type="ECO:0000256" key="3">
    <source>
        <dbReference type="ARBA" id="ARBA00022679"/>
    </source>
</evidence>
<dbReference type="GO" id="GO:0005737">
    <property type="term" value="C:cytoplasm"/>
    <property type="evidence" value="ECO:0007669"/>
    <property type="project" value="TreeGrafter"/>
</dbReference>
<dbReference type="Gene3D" id="1.10.510.10">
    <property type="entry name" value="Transferase(Phosphotransferase) domain 1"/>
    <property type="match status" value="1"/>
</dbReference>
<evidence type="ECO:0000256" key="8">
    <source>
        <dbReference type="ARBA" id="ARBA00048329"/>
    </source>
</evidence>
<evidence type="ECO:0000313" key="12">
    <source>
        <dbReference type="EMBL" id="KAJ9674531.1"/>
    </source>
</evidence>
<comment type="catalytic activity">
    <reaction evidence="7">
        <text>L-threonyl-[protein] + ATP = O-phospho-L-threonyl-[protein] + ADP + H(+)</text>
        <dbReference type="Rhea" id="RHEA:46608"/>
        <dbReference type="Rhea" id="RHEA-COMP:11060"/>
        <dbReference type="Rhea" id="RHEA-COMP:11605"/>
        <dbReference type="ChEBI" id="CHEBI:15378"/>
        <dbReference type="ChEBI" id="CHEBI:30013"/>
        <dbReference type="ChEBI" id="CHEBI:30616"/>
        <dbReference type="ChEBI" id="CHEBI:61977"/>
        <dbReference type="ChEBI" id="CHEBI:456216"/>
        <dbReference type="EC" id="2.7.11.25"/>
    </reaction>
</comment>
<dbReference type="Proteomes" id="UP001168098">
    <property type="component" value="Unassembled WGS sequence"/>
</dbReference>
<comment type="similarity">
    <text evidence="1">Belongs to the protein kinase superfamily. STE Ser/Thr protein kinase family. MAP kinase kinase kinase subfamily.</text>
</comment>
<feature type="region of interest" description="Disordered" evidence="10">
    <location>
        <begin position="1"/>
        <end position="145"/>
    </location>
</feature>
<evidence type="ECO:0000313" key="13">
    <source>
        <dbReference type="Proteomes" id="UP001168098"/>
    </source>
</evidence>
<name>A0AA39D835_VITRO</name>
<reference evidence="12 13" key="1">
    <citation type="journal article" date="2023" name="BMC Biotechnol.">
        <title>Vitis rotundifolia cv Carlos genome sequencing.</title>
        <authorList>
            <person name="Huff M."/>
            <person name="Hulse-Kemp A."/>
            <person name="Scheffler B."/>
            <person name="Youngblood R."/>
            <person name="Simpson S."/>
            <person name="Babiker E."/>
            <person name="Staton M."/>
        </authorList>
    </citation>
    <scope>NUCLEOTIDE SEQUENCE [LARGE SCALE GENOMIC DNA]</scope>
    <source>
        <tissue evidence="12">Leaf</tissue>
    </source>
</reference>
<dbReference type="InterPro" id="IPR000719">
    <property type="entry name" value="Prot_kinase_dom"/>
</dbReference>
<feature type="compositionally biased region" description="Polar residues" evidence="10">
    <location>
        <begin position="333"/>
        <end position="351"/>
    </location>
</feature>
<feature type="region of interest" description="Disordered" evidence="10">
    <location>
        <begin position="332"/>
        <end position="351"/>
    </location>
</feature>
<evidence type="ECO:0000256" key="4">
    <source>
        <dbReference type="ARBA" id="ARBA00022741"/>
    </source>
</evidence>
<evidence type="ECO:0000256" key="9">
    <source>
        <dbReference type="PROSITE-ProRule" id="PRU10141"/>
    </source>
</evidence>
<evidence type="ECO:0000256" key="2">
    <source>
        <dbReference type="ARBA" id="ARBA00012406"/>
    </source>
</evidence>
<dbReference type="PANTHER" id="PTHR48016">
    <property type="entry name" value="MAP KINASE KINASE KINASE SSK2-RELATED-RELATED"/>
    <property type="match status" value="1"/>
</dbReference>
<evidence type="ECO:0000256" key="5">
    <source>
        <dbReference type="ARBA" id="ARBA00022777"/>
    </source>
</evidence>
<dbReference type="SMART" id="SM00220">
    <property type="entry name" value="S_TKc"/>
    <property type="match status" value="1"/>
</dbReference>
<keyword evidence="13" id="KW-1185">Reference proteome</keyword>
<dbReference type="InterPro" id="IPR011009">
    <property type="entry name" value="Kinase-like_dom_sf"/>
</dbReference>
<dbReference type="PROSITE" id="PS00107">
    <property type="entry name" value="PROTEIN_KINASE_ATP"/>
    <property type="match status" value="1"/>
</dbReference>
<keyword evidence="5" id="KW-0418">Kinase</keyword>